<keyword evidence="1" id="KW-0812">Transmembrane</keyword>
<evidence type="ECO:0000313" key="2">
    <source>
        <dbReference type="EMBL" id="OGE26907.1"/>
    </source>
</evidence>
<evidence type="ECO:0000313" key="3">
    <source>
        <dbReference type="Proteomes" id="UP000177042"/>
    </source>
</evidence>
<dbReference type="EMBL" id="MFCX01000001">
    <property type="protein sequence ID" value="OGE26907.1"/>
    <property type="molecule type" value="Genomic_DNA"/>
</dbReference>
<accession>A0A1F5JE36</accession>
<keyword evidence="1" id="KW-0472">Membrane</keyword>
<dbReference type="Proteomes" id="UP000177042">
    <property type="component" value="Unassembled WGS sequence"/>
</dbReference>
<name>A0A1F5JE36_9BACT</name>
<feature type="transmembrane region" description="Helical" evidence="1">
    <location>
        <begin position="12"/>
        <end position="30"/>
    </location>
</feature>
<feature type="transmembrane region" description="Helical" evidence="1">
    <location>
        <begin position="119"/>
        <end position="142"/>
    </location>
</feature>
<keyword evidence="1" id="KW-1133">Transmembrane helix</keyword>
<feature type="transmembrane region" description="Helical" evidence="1">
    <location>
        <begin position="50"/>
        <end position="67"/>
    </location>
</feature>
<dbReference type="AlphaFoldDB" id="A0A1F5JE36"/>
<comment type="caution">
    <text evidence="2">The sequence shown here is derived from an EMBL/GenBank/DDBJ whole genome shotgun (WGS) entry which is preliminary data.</text>
</comment>
<evidence type="ECO:0000256" key="1">
    <source>
        <dbReference type="SAM" id="Phobius"/>
    </source>
</evidence>
<proteinExistence type="predicted"/>
<reference evidence="2 3" key="1">
    <citation type="journal article" date="2016" name="Nat. Commun.">
        <title>Thousands of microbial genomes shed light on interconnected biogeochemical processes in an aquifer system.</title>
        <authorList>
            <person name="Anantharaman K."/>
            <person name="Brown C.T."/>
            <person name="Hug L.A."/>
            <person name="Sharon I."/>
            <person name="Castelle C.J."/>
            <person name="Probst A.J."/>
            <person name="Thomas B.C."/>
            <person name="Singh A."/>
            <person name="Wilkins M.J."/>
            <person name="Karaoz U."/>
            <person name="Brodie E.L."/>
            <person name="Williams K.H."/>
            <person name="Hubbard S.S."/>
            <person name="Banfield J.F."/>
        </authorList>
    </citation>
    <scope>NUCLEOTIDE SEQUENCE [LARGE SCALE GENOMIC DNA]</scope>
</reference>
<feature type="transmembrane region" description="Helical" evidence="1">
    <location>
        <begin position="79"/>
        <end position="99"/>
    </location>
</feature>
<sequence>MHKKIPKILRSILLFWGIYLLFEAAIYLFDIRLIDTRAVWQFSAITYAQYIDRILGSIFLFLSIIILEIQKDLKKYKKIIVLSSFWAFFHGMFLVYLSVSQNYVKIYENIPSLYVWFPLYTQYVSLEGLFLIIYSILVYLWVKK</sequence>
<organism evidence="2 3">
    <name type="scientific">Candidatus Daviesbacteria bacterium RIFCSPHIGHO2_02_FULL_39_12</name>
    <dbReference type="NCBI Taxonomy" id="1797770"/>
    <lineage>
        <taxon>Bacteria</taxon>
        <taxon>Candidatus Daviesiibacteriota</taxon>
    </lineage>
</organism>
<protein>
    <submittedName>
        <fullName evidence="2">Uncharacterized protein</fullName>
    </submittedName>
</protein>
<gene>
    <name evidence="2" type="ORF">A3C26_03910</name>
</gene>